<evidence type="ECO:0000256" key="1">
    <source>
        <dbReference type="ARBA" id="ARBA00004196"/>
    </source>
</evidence>
<organism evidence="7 8">
    <name type="scientific">Vibrio casei</name>
    <dbReference type="NCBI Taxonomy" id="673372"/>
    <lineage>
        <taxon>Bacteria</taxon>
        <taxon>Pseudomonadati</taxon>
        <taxon>Pseudomonadota</taxon>
        <taxon>Gammaproteobacteria</taxon>
        <taxon>Vibrionales</taxon>
        <taxon>Vibrionaceae</taxon>
        <taxon>Vibrio</taxon>
    </lineage>
</organism>
<evidence type="ECO:0000313" key="7">
    <source>
        <dbReference type="EMBL" id="RCS74014.1"/>
    </source>
</evidence>
<name>A0A368LQ27_9VIBR</name>
<dbReference type="AlphaFoldDB" id="A0A368LQ27"/>
<dbReference type="InterPro" id="IPR018313">
    <property type="entry name" value="SBP_3_CS"/>
</dbReference>
<feature type="signal peptide" evidence="5">
    <location>
        <begin position="1"/>
        <end position="22"/>
    </location>
</feature>
<evidence type="ECO:0000256" key="5">
    <source>
        <dbReference type="SAM" id="SignalP"/>
    </source>
</evidence>
<dbReference type="PANTHER" id="PTHR35936">
    <property type="entry name" value="MEMBRANE-BOUND LYTIC MUREIN TRANSGLYCOSYLASE F"/>
    <property type="match status" value="1"/>
</dbReference>
<feature type="domain" description="Solute-binding protein family 3/N-terminal" evidence="6">
    <location>
        <begin position="33"/>
        <end position="254"/>
    </location>
</feature>
<dbReference type="SUPFAM" id="SSF53850">
    <property type="entry name" value="Periplasmic binding protein-like II"/>
    <property type="match status" value="1"/>
</dbReference>
<sequence length="255" mass="28506">MLKAKYCVYILCSMLASHAAQARTWNEIEQSGTLKVGMTGDYSPLSFYNKLGALAGFDVDMTKRLAKSLNLKIEFVQTSWPMIGHDLASDKFDIAAGGVTYTEKRAKQFSFSSSVAKNGKIILSHCSEAARFETLEDIDNPKVRVIVNPGGTNEIYVNTHIKQAKIIRTKDNFANLQGIRNKTADVMITDLIEGHFYQLHEKGVFCISSSSVLDGTRSYKAYMMKKDNTELLEKVNQWLAGDSKSVLANQWQIIQ</sequence>
<dbReference type="Gene3D" id="3.40.190.10">
    <property type="entry name" value="Periplasmic binding protein-like II"/>
    <property type="match status" value="2"/>
</dbReference>
<dbReference type="Proteomes" id="UP000252479">
    <property type="component" value="Unassembled WGS sequence"/>
</dbReference>
<dbReference type="PANTHER" id="PTHR35936:SF19">
    <property type="entry name" value="AMINO-ACID-BINDING PROTEIN YXEM-RELATED"/>
    <property type="match status" value="1"/>
</dbReference>
<evidence type="ECO:0000256" key="3">
    <source>
        <dbReference type="ARBA" id="ARBA00022729"/>
    </source>
</evidence>
<dbReference type="InterPro" id="IPR001638">
    <property type="entry name" value="Solute-binding_3/MltF_N"/>
</dbReference>
<protein>
    <submittedName>
        <fullName evidence="7">Amino acid ABC transporter substrate-binding protein</fullName>
    </submittedName>
</protein>
<dbReference type="Pfam" id="PF00497">
    <property type="entry name" value="SBP_bac_3"/>
    <property type="match status" value="1"/>
</dbReference>
<comment type="subcellular location">
    <subcellularLocation>
        <location evidence="1">Cell envelope</location>
    </subcellularLocation>
</comment>
<comment type="caution">
    <text evidence="7">The sequence shown here is derived from an EMBL/GenBank/DDBJ whole genome shotgun (WGS) entry which is preliminary data.</text>
</comment>
<keyword evidence="8" id="KW-1185">Reference proteome</keyword>
<evidence type="ECO:0000313" key="8">
    <source>
        <dbReference type="Proteomes" id="UP000252479"/>
    </source>
</evidence>
<dbReference type="EMBL" id="QPGL01000001">
    <property type="protein sequence ID" value="RCS74014.1"/>
    <property type="molecule type" value="Genomic_DNA"/>
</dbReference>
<keyword evidence="3 5" id="KW-0732">Signal</keyword>
<evidence type="ECO:0000259" key="6">
    <source>
        <dbReference type="SMART" id="SM00062"/>
    </source>
</evidence>
<gene>
    <name evidence="7" type="ORF">CIK83_06080</name>
</gene>
<accession>A0A368LQ27</accession>
<proteinExistence type="inferred from homology"/>
<feature type="chain" id="PRO_5016753253" evidence="5">
    <location>
        <begin position="23"/>
        <end position="255"/>
    </location>
</feature>
<dbReference type="PROSITE" id="PS01039">
    <property type="entry name" value="SBP_BACTERIAL_3"/>
    <property type="match status" value="1"/>
</dbReference>
<dbReference type="SMART" id="SM00062">
    <property type="entry name" value="PBPb"/>
    <property type="match status" value="1"/>
</dbReference>
<evidence type="ECO:0000256" key="4">
    <source>
        <dbReference type="RuleBase" id="RU003744"/>
    </source>
</evidence>
<reference evidence="7 8" key="1">
    <citation type="journal article" date="2017" name="Elife">
        <title>Extensive horizontal gene transfer in cheese-associated bacteria.</title>
        <authorList>
            <person name="Bonham K.S."/>
            <person name="Wolfe B.E."/>
            <person name="Dutton R.J."/>
        </authorList>
    </citation>
    <scope>NUCLEOTIDE SEQUENCE [LARGE SCALE GENOMIC DNA]</scope>
    <source>
        <strain evidence="7 8">JB196</strain>
    </source>
</reference>
<comment type="similarity">
    <text evidence="2 4">Belongs to the bacterial solute-binding protein 3 family.</text>
</comment>
<dbReference type="GO" id="GO:0030313">
    <property type="term" value="C:cell envelope"/>
    <property type="evidence" value="ECO:0007669"/>
    <property type="project" value="UniProtKB-SubCell"/>
</dbReference>
<evidence type="ECO:0000256" key="2">
    <source>
        <dbReference type="ARBA" id="ARBA00010333"/>
    </source>
</evidence>